<dbReference type="Proteomes" id="UP000566071">
    <property type="component" value="Unassembled WGS sequence"/>
</dbReference>
<accession>A0ABX1W064</accession>
<dbReference type="RefSeq" id="WP_175269298.1">
    <property type="nucleotide sequence ID" value="NZ_JABFCR010000014.1"/>
</dbReference>
<reference evidence="1 2" key="1">
    <citation type="submission" date="2020-05" db="EMBL/GenBank/DDBJ databases">
        <authorList>
            <person name="Khan S.A."/>
            <person name="Jeon C.O."/>
            <person name="Chun B.H."/>
        </authorList>
    </citation>
    <scope>NUCLEOTIDE SEQUENCE [LARGE SCALE GENOMIC DNA]</scope>
    <source>
        <strain evidence="1 2">S1162</strain>
    </source>
</reference>
<sequence length="161" mass="17201">MDSLSNTTSFATLTGTYPATKLASGLSINTDTLICTGDSHASIVMDVLFRSKETVTRNFDIIICATGSNSTVENNRVQIQLPASAGNNGSVSLASLAGLAPLLFDLDLAGNRAIILESGVSIYVRNLAALTADIYVTVKKEVSKNDLRNYISNPYFYVQEV</sequence>
<evidence type="ECO:0000313" key="1">
    <source>
        <dbReference type="EMBL" id="NNU33609.1"/>
    </source>
</evidence>
<keyword evidence="2" id="KW-1185">Reference proteome</keyword>
<proteinExistence type="predicted"/>
<protein>
    <submittedName>
        <fullName evidence="1">Uncharacterized protein</fullName>
    </submittedName>
</protein>
<comment type="caution">
    <text evidence="1">The sequence shown here is derived from an EMBL/GenBank/DDBJ whole genome shotgun (WGS) entry which is preliminary data.</text>
</comment>
<name>A0ABX1W064_9SPHI</name>
<gene>
    <name evidence="1" type="ORF">HK413_04600</name>
</gene>
<evidence type="ECO:0000313" key="2">
    <source>
        <dbReference type="Proteomes" id="UP000566071"/>
    </source>
</evidence>
<organism evidence="1 2">
    <name type="scientific">Mucilaginibacter humi</name>
    <dbReference type="NCBI Taxonomy" id="2732510"/>
    <lineage>
        <taxon>Bacteria</taxon>
        <taxon>Pseudomonadati</taxon>
        <taxon>Bacteroidota</taxon>
        <taxon>Sphingobacteriia</taxon>
        <taxon>Sphingobacteriales</taxon>
        <taxon>Sphingobacteriaceae</taxon>
        <taxon>Mucilaginibacter</taxon>
    </lineage>
</organism>
<dbReference type="EMBL" id="JABFCR010000014">
    <property type="protein sequence ID" value="NNU33609.1"/>
    <property type="molecule type" value="Genomic_DNA"/>
</dbReference>